<dbReference type="Gene3D" id="3.40.80.10">
    <property type="entry name" value="Peptidoglycan recognition protein-like"/>
    <property type="match status" value="1"/>
</dbReference>
<dbReference type="GO" id="GO:0071555">
    <property type="term" value="P:cell wall organization"/>
    <property type="evidence" value="ECO:0007669"/>
    <property type="project" value="UniProtKB-KW"/>
</dbReference>
<dbReference type="GO" id="GO:0019867">
    <property type="term" value="C:outer membrane"/>
    <property type="evidence" value="ECO:0007669"/>
    <property type="project" value="TreeGrafter"/>
</dbReference>
<proteinExistence type="predicted"/>
<dbReference type="InterPro" id="IPR002502">
    <property type="entry name" value="Amidase_domain"/>
</dbReference>
<dbReference type="Proteomes" id="UP000022447">
    <property type="component" value="Unassembled WGS sequence"/>
</dbReference>
<organism evidence="6 7">
    <name type="scientific">Roseivivax halodurans JCM 10272</name>
    <dbReference type="NCBI Taxonomy" id="1449350"/>
    <lineage>
        <taxon>Bacteria</taxon>
        <taxon>Pseudomonadati</taxon>
        <taxon>Pseudomonadota</taxon>
        <taxon>Alphaproteobacteria</taxon>
        <taxon>Rhodobacterales</taxon>
        <taxon>Roseobacteraceae</taxon>
        <taxon>Roseivivax</taxon>
    </lineage>
</organism>
<dbReference type="AlphaFoldDB" id="X7EFD8"/>
<comment type="caution">
    <text evidence="6">The sequence shown here is derived from an EMBL/GenBank/DDBJ whole genome shotgun (WGS) entry which is preliminary data.</text>
</comment>
<dbReference type="InterPro" id="IPR036505">
    <property type="entry name" value="Amidase/PGRP_sf"/>
</dbReference>
<dbReference type="InterPro" id="IPR051206">
    <property type="entry name" value="NAMLAA_amidase_2"/>
</dbReference>
<dbReference type="RefSeq" id="WP_244430359.1">
    <property type="nucleotide sequence ID" value="NZ_JALZ01000016.1"/>
</dbReference>
<evidence type="ECO:0000313" key="6">
    <source>
        <dbReference type="EMBL" id="ETX13896.1"/>
    </source>
</evidence>
<dbReference type="STRING" id="1449350.OCH239_06135"/>
<dbReference type="CDD" id="cd06583">
    <property type="entry name" value="PGRP"/>
    <property type="match status" value="1"/>
</dbReference>
<accession>X7EFD8</accession>
<sequence length="192" mass="21188">MRTAEEALSRLCDAASGVSAHYLISERGRIWQLVDEEARAWHAGQGAWGGLTDLNSRSIGIELANDGGQPFGELQMIALETLLAGILARWQVAPERVIGHSDMALGRKVDPGPRFDWRRLARRGLSVWPEAGTSGDFEADARRAGYRWNEGQEDDLLAAFRMRFRPHAHCPRDDTDGGLVADLAARWPAAET</sequence>
<evidence type="ECO:0000259" key="5">
    <source>
        <dbReference type="SMART" id="SM00644"/>
    </source>
</evidence>
<protein>
    <recommendedName>
        <fullName evidence="2">N-acetylmuramoyl-L-alanine amidase</fullName>
        <ecNumber evidence="2">3.5.1.28</ecNumber>
    </recommendedName>
</protein>
<dbReference type="SUPFAM" id="SSF55846">
    <property type="entry name" value="N-acetylmuramoyl-L-alanine amidase-like"/>
    <property type="match status" value="1"/>
</dbReference>
<keyword evidence="7" id="KW-1185">Reference proteome</keyword>
<dbReference type="GO" id="GO:0009254">
    <property type="term" value="P:peptidoglycan turnover"/>
    <property type="evidence" value="ECO:0007669"/>
    <property type="project" value="TreeGrafter"/>
</dbReference>
<dbReference type="EC" id="3.5.1.28" evidence="2"/>
<feature type="domain" description="N-acetylmuramoyl-L-alanine amidase" evidence="5">
    <location>
        <begin position="1"/>
        <end position="112"/>
    </location>
</feature>
<dbReference type="PANTHER" id="PTHR30417">
    <property type="entry name" value="N-ACETYLMURAMOYL-L-ALANINE AMIDASE AMID"/>
    <property type="match status" value="1"/>
</dbReference>
<evidence type="ECO:0000256" key="2">
    <source>
        <dbReference type="ARBA" id="ARBA00011901"/>
    </source>
</evidence>
<reference evidence="6 7" key="1">
    <citation type="submission" date="2014-01" db="EMBL/GenBank/DDBJ databases">
        <title>Roseivivax halodurans JCM 10272 Genome Sequencing.</title>
        <authorList>
            <person name="Lai Q."/>
            <person name="Li G."/>
            <person name="Shao Z."/>
        </authorList>
    </citation>
    <scope>NUCLEOTIDE SEQUENCE [LARGE SCALE GENOMIC DNA]</scope>
    <source>
        <strain evidence="6 7">JCM 10272</strain>
    </source>
</reference>
<dbReference type="GO" id="GO:0008745">
    <property type="term" value="F:N-acetylmuramoyl-L-alanine amidase activity"/>
    <property type="evidence" value="ECO:0007669"/>
    <property type="project" value="UniProtKB-EC"/>
</dbReference>
<dbReference type="eggNOG" id="COG3023">
    <property type="taxonomic scope" value="Bacteria"/>
</dbReference>
<dbReference type="SMART" id="SM00644">
    <property type="entry name" value="Ami_2"/>
    <property type="match status" value="1"/>
</dbReference>
<evidence type="ECO:0000256" key="3">
    <source>
        <dbReference type="ARBA" id="ARBA00022801"/>
    </source>
</evidence>
<evidence type="ECO:0000256" key="4">
    <source>
        <dbReference type="ARBA" id="ARBA00023316"/>
    </source>
</evidence>
<gene>
    <name evidence="6" type="ORF">OCH239_06135</name>
</gene>
<evidence type="ECO:0000313" key="7">
    <source>
        <dbReference type="Proteomes" id="UP000022447"/>
    </source>
</evidence>
<keyword evidence="4" id="KW-0961">Cell wall biogenesis/degradation</keyword>
<dbReference type="PATRIC" id="fig|1449350.3.peg.2907"/>
<name>X7EFD8_9RHOB</name>
<keyword evidence="3" id="KW-0378">Hydrolase</keyword>
<dbReference type="Pfam" id="PF01510">
    <property type="entry name" value="Amidase_2"/>
    <property type="match status" value="1"/>
</dbReference>
<comment type="catalytic activity">
    <reaction evidence="1">
        <text>Hydrolyzes the link between N-acetylmuramoyl residues and L-amino acid residues in certain cell-wall glycopeptides.</text>
        <dbReference type="EC" id="3.5.1.28"/>
    </reaction>
</comment>
<dbReference type="PANTHER" id="PTHR30417:SF1">
    <property type="entry name" value="N-ACETYLMURAMOYL-L-ALANINE AMIDASE AMID"/>
    <property type="match status" value="1"/>
</dbReference>
<dbReference type="GO" id="GO:0009253">
    <property type="term" value="P:peptidoglycan catabolic process"/>
    <property type="evidence" value="ECO:0007669"/>
    <property type="project" value="InterPro"/>
</dbReference>
<dbReference type="EMBL" id="JALZ01000016">
    <property type="protein sequence ID" value="ETX13896.1"/>
    <property type="molecule type" value="Genomic_DNA"/>
</dbReference>
<evidence type="ECO:0000256" key="1">
    <source>
        <dbReference type="ARBA" id="ARBA00001561"/>
    </source>
</evidence>